<evidence type="ECO:0000313" key="1">
    <source>
        <dbReference type="EMBL" id="OII74876.1"/>
    </source>
</evidence>
<protein>
    <submittedName>
        <fullName evidence="1">Uncharacterized protein</fullName>
    </submittedName>
</protein>
<keyword evidence="2" id="KW-1185">Reference proteome</keyword>
<proteinExistence type="predicted"/>
<gene>
    <name evidence="1" type="ORF">cubi_03008</name>
</gene>
<reference evidence="1 2" key="1">
    <citation type="submission" date="2016-10" db="EMBL/GenBank/DDBJ databases">
        <title>Reductive evolution of mitochondrial metabolism and differential evolution of invasion-related proteins in Cryptosporidium.</title>
        <authorList>
            <person name="Liu S."/>
            <person name="Roellig D.M."/>
            <person name="Guo Y."/>
            <person name="Li N."/>
            <person name="Frace M.A."/>
            <person name="Tang K."/>
            <person name="Zhang L."/>
            <person name="Feng Y."/>
            <person name="Xiao L."/>
        </authorList>
    </citation>
    <scope>NUCLEOTIDE SEQUENCE [LARGE SCALE GENOMIC DNA]</scope>
    <source>
        <strain evidence="1">39726</strain>
    </source>
</reference>
<dbReference type="Proteomes" id="UP000186176">
    <property type="component" value="Unassembled WGS sequence"/>
</dbReference>
<dbReference type="AlphaFoldDB" id="A0A1J4MPH2"/>
<dbReference type="OrthoDB" id="343966at2759"/>
<evidence type="ECO:0000313" key="2">
    <source>
        <dbReference type="Proteomes" id="UP000186176"/>
    </source>
</evidence>
<dbReference type="GeneID" id="39979799"/>
<dbReference type="VEuPathDB" id="CryptoDB:cubi_03008"/>
<comment type="caution">
    <text evidence="1">The sequence shown here is derived from an EMBL/GenBank/DDBJ whole genome shotgun (WGS) entry which is preliminary data.</text>
</comment>
<accession>A0A1J4MPH2</accession>
<organism evidence="1 2">
    <name type="scientific">Cryptosporidium ubiquitum</name>
    <dbReference type="NCBI Taxonomy" id="857276"/>
    <lineage>
        <taxon>Eukaryota</taxon>
        <taxon>Sar</taxon>
        <taxon>Alveolata</taxon>
        <taxon>Apicomplexa</taxon>
        <taxon>Conoidasida</taxon>
        <taxon>Coccidia</taxon>
        <taxon>Eucoccidiorida</taxon>
        <taxon>Eimeriorina</taxon>
        <taxon>Cryptosporidiidae</taxon>
        <taxon>Cryptosporidium</taxon>
    </lineage>
</organism>
<dbReference type="RefSeq" id="XP_028876021.1">
    <property type="nucleotide sequence ID" value="XM_029020020.1"/>
</dbReference>
<name>A0A1J4MPH2_9CRYT</name>
<dbReference type="EMBL" id="LRBP01000008">
    <property type="protein sequence ID" value="OII74876.1"/>
    <property type="molecule type" value="Genomic_DNA"/>
</dbReference>
<sequence length="275" mass="31968">MLLYSIIRTIDGMTENIQHISHSMDLSLQSFLSSQFFSKDSDQVNNLLIIGADYHGSVSPCEFAFHPTLSNCNDMDKSLDSDNINYFKKIMNLSIDSLFDAENNRVFEIKQNRAENIVGYDSAHIKRTDQDLVVKKRNEIKNENNCNILLEPFCYGTKMISTELTNHEGNSYTNDLILATKIFSPLQRYSININVNNPNISFRSEKTISTDEAFHNKLYELEQPEDNEFDLDSFRLNTHYTTHYLFQITSIFSMGISLHSQYRRKSKQRKLHFVK</sequence>